<sequence>MIADEFLKSSVLVKIIHVKMYGKKILSGKIKGLIVGATVMACFLLMHNPEFTAIGAETKINYQADYDFYLECLFKCMPWACSVMDYFNKEVFSITNQSCVPASNNSPTASPS</sequence>
<evidence type="ECO:0000313" key="2">
    <source>
        <dbReference type="Proteomes" id="UP000807769"/>
    </source>
</evidence>
<dbReference type="Proteomes" id="UP000807769">
    <property type="component" value="Unassembled WGS sequence"/>
</dbReference>
<evidence type="ECO:0000313" key="1">
    <source>
        <dbReference type="EMBL" id="KAG1801782.1"/>
    </source>
</evidence>
<accession>A0A9P7J463</accession>
<dbReference type="AlphaFoldDB" id="A0A9P7J463"/>
<dbReference type="GeneID" id="64636323"/>
<dbReference type="OrthoDB" id="2857391at2759"/>
<reference evidence="1" key="1">
    <citation type="journal article" date="2020" name="New Phytol.">
        <title>Comparative genomics reveals dynamic genome evolution in host specialist ectomycorrhizal fungi.</title>
        <authorList>
            <person name="Lofgren L.A."/>
            <person name="Nguyen N.H."/>
            <person name="Vilgalys R."/>
            <person name="Ruytinx J."/>
            <person name="Liao H.L."/>
            <person name="Branco S."/>
            <person name="Kuo A."/>
            <person name="LaButti K."/>
            <person name="Lipzen A."/>
            <person name="Andreopoulos W."/>
            <person name="Pangilinan J."/>
            <person name="Riley R."/>
            <person name="Hundley H."/>
            <person name="Na H."/>
            <person name="Barry K."/>
            <person name="Grigoriev I.V."/>
            <person name="Stajich J.E."/>
            <person name="Kennedy P.G."/>
        </authorList>
    </citation>
    <scope>NUCLEOTIDE SEQUENCE</scope>
    <source>
        <strain evidence="1">MN1</strain>
    </source>
</reference>
<protein>
    <submittedName>
        <fullName evidence="1">Uncharacterized protein</fullName>
    </submittedName>
</protein>
<comment type="caution">
    <text evidence="1">The sequence shown here is derived from an EMBL/GenBank/DDBJ whole genome shotgun (WGS) entry which is preliminary data.</text>
</comment>
<proteinExistence type="predicted"/>
<dbReference type="RefSeq" id="XP_041186117.1">
    <property type="nucleotide sequence ID" value="XM_041342307.1"/>
</dbReference>
<name>A0A9P7J463_9AGAM</name>
<gene>
    <name evidence="1" type="ORF">BJ212DRAFT_1581429</name>
</gene>
<keyword evidence="2" id="KW-1185">Reference proteome</keyword>
<dbReference type="EMBL" id="JABBWG010000091">
    <property type="protein sequence ID" value="KAG1801782.1"/>
    <property type="molecule type" value="Genomic_DNA"/>
</dbReference>
<organism evidence="1 2">
    <name type="scientific">Suillus subaureus</name>
    <dbReference type="NCBI Taxonomy" id="48587"/>
    <lineage>
        <taxon>Eukaryota</taxon>
        <taxon>Fungi</taxon>
        <taxon>Dikarya</taxon>
        <taxon>Basidiomycota</taxon>
        <taxon>Agaricomycotina</taxon>
        <taxon>Agaricomycetes</taxon>
        <taxon>Agaricomycetidae</taxon>
        <taxon>Boletales</taxon>
        <taxon>Suillineae</taxon>
        <taxon>Suillaceae</taxon>
        <taxon>Suillus</taxon>
    </lineage>
</organism>